<evidence type="ECO:0000313" key="2">
    <source>
        <dbReference type="EMBL" id="PHJ20523.1"/>
    </source>
</evidence>
<dbReference type="GeneID" id="94429026"/>
<feature type="compositionally biased region" description="Basic and acidic residues" evidence="1">
    <location>
        <begin position="1140"/>
        <end position="1151"/>
    </location>
</feature>
<feature type="region of interest" description="Disordered" evidence="1">
    <location>
        <begin position="226"/>
        <end position="245"/>
    </location>
</feature>
<feature type="compositionally biased region" description="Basic and acidic residues" evidence="1">
    <location>
        <begin position="378"/>
        <end position="390"/>
    </location>
</feature>
<feature type="compositionally biased region" description="Polar residues" evidence="1">
    <location>
        <begin position="2298"/>
        <end position="2307"/>
    </location>
</feature>
<feature type="compositionally biased region" description="Acidic residues" evidence="1">
    <location>
        <begin position="426"/>
        <end position="435"/>
    </location>
</feature>
<feature type="region of interest" description="Disordered" evidence="1">
    <location>
        <begin position="2165"/>
        <end position="2188"/>
    </location>
</feature>
<keyword evidence="3" id="KW-1185">Reference proteome</keyword>
<feature type="compositionally biased region" description="Polar residues" evidence="1">
    <location>
        <begin position="724"/>
        <end position="737"/>
    </location>
</feature>
<feature type="compositionally biased region" description="Basic and acidic residues" evidence="1">
    <location>
        <begin position="399"/>
        <end position="412"/>
    </location>
</feature>
<feature type="compositionally biased region" description="Low complexity" evidence="1">
    <location>
        <begin position="1385"/>
        <end position="1396"/>
    </location>
</feature>
<feature type="compositionally biased region" description="Polar residues" evidence="1">
    <location>
        <begin position="1782"/>
        <end position="1799"/>
    </location>
</feature>
<feature type="region of interest" description="Disordered" evidence="1">
    <location>
        <begin position="1"/>
        <end position="140"/>
    </location>
</feature>
<feature type="compositionally biased region" description="Polar residues" evidence="1">
    <location>
        <begin position="39"/>
        <end position="58"/>
    </location>
</feature>
<feature type="region of interest" description="Disordered" evidence="1">
    <location>
        <begin position="817"/>
        <end position="844"/>
    </location>
</feature>
<organism evidence="2 3">
    <name type="scientific">Cystoisospora suis</name>
    <dbReference type="NCBI Taxonomy" id="483139"/>
    <lineage>
        <taxon>Eukaryota</taxon>
        <taxon>Sar</taxon>
        <taxon>Alveolata</taxon>
        <taxon>Apicomplexa</taxon>
        <taxon>Conoidasida</taxon>
        <taxon>Coccidia</taxon>
        <taxon>Eucoccidiorida</taxon>
        <taxon>Eimeriorina</taxon>
        <taxon>Sarcocystidae</taxon>
        <taxon>Cystoisospora</taxon>
    </lineage>
</organism>
<feature type="compositionally biased region" description="Basic and acidic residues" evidence="1">
    <location>
        <begin position="294"/>
        <end position="313"/>
    </location>
</feature>
<feature type="compositionally biased region" description="Polar residues" evidence="1">
    <location>
        <begin position="2329"/>
        <end position="2339"/>
    </location>
</feature>
<reference evidence="2 3" key="1">
    <citation type="journal article" date="2017" name="Int. J. Parasitol.">
        <title>The genome of the protozoan parasite Cystoisospora suis and a reverse vaccinology approach to identify vaccine candidates.</title>
        <authorList>
            <person name="Palmieri N."/>
            <person name="Shrestha A."/>
            <person name="Ruttkowski B."/>
            <person name="Beck T."/>
            <person name="Vogl C."/>
            <person name="Tomley F."/>
            <person name="Blake D.P."/>
            <person name="Joachim A."/>
        </authorList>
    </citation>
    <scope>NUCLEOTIDE SEQUENCE [LARGE SCALE GENOMIC DNA]</scope>
    <source>
        <strain evidence="2 3">Wien I</strain>
    </source>
</reference>
<feature type="compositionally biased region" description="Polar residues" evidence="1">
    <location>
        <begin position="1891"/>
        <end position="1900"/>
    </location>
</feature>
<comment type="caution">
    <text evidence="2">The sequence shown here is derived from an EMBL/GenBank/DDBJ whole genome shotgun (WGS) entry which is preliminary data.</text>
</comment>
<dbReference type="Proteomes" id="UP000221165">
    <property type="component" value="Unassembled WGS sequence"/>
</dbReference>
<feature type="region of interest" description="Disordered" evidence="1">
    <location>
        <begin position="1566"/>
        <end position="1591"/>
    </location>
</feature>
<feature type="region of interest" description="Disordered" evidence="1">
    <location>
        <begin position="1888"/>
        <end position="2026"/>
    </location>
</feature>
<feature type="region of interest" description="Disordered" evidence="1">
    <location>
        <begin position="1442"/>
        <end position="1485"/>
    </location>
</feature>
<proteinExistence type="predicted"/>
<feature type="region of interest" description="Disordered" evidence="1">
    <location>
        <begin position="646"/>
        <end position="680"/>
    </location>
</feature>
<feature type="compositionally biased region" description="Acidic residues" evidence="1">
    <location>
        <begin position="343"/>
        <end position="353"/>
    </location>
</feature>
<feature type="compositionally biased region" description="Low complexity" evidence="1">
    <location>
        <begin position="1567"/>
        <end position="1585"/>
    </location>
</feature>
<accession>A0A2C6KX82</accession>
<feature type="compositionally biased region" description="Basic and acidic residues" evidence="1">
    <location>
        <begin position="1947"/>
        <end position="1961"/>
    </location>
</feature>
<feature type="region of interest" description="Disordered" evidence="1">
    <location>
        <begin position="1375"/>
        <end position="1426"/>
    </location>
</feature>
<feature type="compositionally biased region" description="Basic and acidic residues" evidence="1">
    <location>
        <begin position="360"/>
        <end position="369"/>
    </location>
</feature>
<dbReference type="EMBL" id="MIGC01002731">
    <property type="protein sequence ID" value="PHJ20523.1"/>
    <property type="molecule type" value="Genomic_DNA"/>
</dbReference>
<name>A0A2C6KX82_9APIC</name>
<feature type="compositionally biased region" description="Polar residues" evidence="1">
    <location>
        <begin position="1860"/>
        <end position="1874"/>
    </location>
</feature>
<feature type="region of interest" description="Disordered" evidence="1">
    <location>
        <begin position="1852"/>
        <end position="1874"/>
    </location>
</feature>
<feature type="compositionally biased region" description="Polar residues" evidence="1">
    <location>
        <begin position="1130"/>
        <end position="1139"/>
    </location>
</feature>
<feature type="region of interest" description="Disordered" evidence="1">
    <location>
        <begin position="1710"/>
        <end position="1750"/>
    </location>
</feature>
<feature type="region of interest" description="Disordered" evidence="1">
    <location>
        <begin position="906"/>
        <end position="933"/>
    </location>
</feature>
<feature type="region of interest" description="Disordered" evidence="1">
    <location>
        <begin position="1780"/>
        <end position="1799"/>
    </location>
</feature>
<evidence type="ECO:0000256" key="1">
    <source>
        <dbReference type="SAM" id="MobiDB-lite"/>
    </source>
</evidence>
<feature type="compositionally biased region" description="Basic and acidic residues" evidence="1">
    <location>
        <begin position="2786"/>
        <end position="2796"/>
    </location>
</feature>
<dbReference type="OrthoDB" id="333374at2759"/>
<feature type="compositionally biased region" description="Basic and acidic residues" evidence="1">
    <location>
        <begin position="1735"/>
        <end position="1749"/>
    </location>
</feature>
<sequence>MCRSGLCRRSTQPSGRRGVPFGRPDANSQAYLSGAGSCLTETSQARTRNLHTSYTEKTTGGPDREEDSILTRSASTRASKSAPAGPESSAPKSTRGSTVEVHPAELMREYRRRNSSPVKGFAAAQELETESLPEPARRKHPLTGDSFATGVSISQINSRALSALPEQLQEEFACMEEVGWGQPCDGVYVHCRPECGICSPRNICEPLSSTLAGPATGQEAPRTEFAPEFRGHQPPGQRPTGQHVSQREQWFLTGFSDREPEQTDSSDGPGHFHGETPPAQGRDKAQEGVPDGVRAAERADHQEGRGAERREQDGAPIEFSRWQSNRKDYPQGDTEDAPARVEAEDESEAEDEILLNVRRQQADRSRGRGDVFGSARLPELERADRILQREEGDDGGMPTDKEEQNDSSEEGKFAILLGYQFGGGDQEGDSDEEEERTATSRLAHDGSGLERPNVREEQGDPRGEKKLAILLGYKFDGGNQEDISDQRKEDSDTTGTMLSEGHGPEDSDESEQGKPADGAKDLDDNGEAVLVGQHHHRKKKKKHKAACPEDYGCAAPLQLSWTQHPAVLMSSFGKAPGVPCFSSSSSPAFYLPWASAASAYPFNQALGTTFQGAGFAGVPSVSSPMPAPVPYPFPVPLPFPTAMSPQGPTVAPLSVSRQLPLSPLSPSTDSVSLNSSPGQGYVGGSTGTVVSPQSAIVSPVTGQPMGVRLSGEALLQQEQSLRQNYSPGNALGSQSAEQRYGHPRQGMGPVDLIQREPLQTPAVVQASVQQQQQVTGVEQSFLPPGISLTPQNAPQLYGQPQQPSGVQQAALSLTAARMGRQQEPQGAGAGSQQHTRAQPQAAATLQSYGQAMQLDPRIQTHQEQLQQILSLLQSFSPDAAGQLGVPSPVVPAVSSLVAGNTVYPGVSSSPSGNPNYGATTTAPGSPSSVAAAPGTAAAVFEEMATRASSEAGRSPLPPPAPPFPVLPGSLPYPGIVPSVQANRPYTADPVLASRAAQVGRDGVPSYAATPSEGYVTLGAAQLGAPNLYGLPGLGAGAGPGTVPATAAIMSSLGSTLLPASVPPRRYQARTDLTLPSDPSQSLSSGPMPRDGGEKTLLRGGTRAGQADAPESDRFAQQQPEPPQGTDDGEQQQVSNQSRVYRTEEKQERNQEDQAALQRDAYHLQSLQTQALLQEQLAGDLHQQVLSSLQQQQQVLEKLLAQKGIAFSTANLNQRLAQDGQSQSERQQQLLQLTLGPRLPPRSQEQQAQLQYQPLYDPQQEYTLPQKSQQTEQRVALQTQPQSDQQHHQHLERQQQPQLQPHPSPNFQELTQQARNNLQQQQERQQVPQLGTPQQTRFQVQVGPVGEQEDFQLAQRLQFALEQQLTQQPWTHQVLPSQQQALSPHALQDQMAQQLQQRPTLDNVGSRQEPDSFSAADGRAESSFSSSNQMFFPADTSGWSSAAYPLFQGQPTAPSSSLGPGGGSAADGREDSGIPSTAASDKGQKSCRASPSCCCDEKSAFCLPPIHNTESPSCEARKEINSPCSGIVANECADGYFCVNGYCQLPFGPYIPIAGQQQIPRRLQTHQSPPFLSSSEELGSGGPDSSSSEKRDRTAPLLQLGLGVDTAFVCPPGYRFEQQVTYGSSDMPEVPGMTWGRCQSVADMPCESDGDCGWGLFSLSVCHLTERRCVSFSLRPECLVTLQRLVHVLLIMRASSLYHTTDATHRLRVSSSAESVHCEPPPGELPESTQALGGRGGKDLESLGEGRGDSRGTLSVLADTLNPAVLFLWEPESRTQACKAPESASTDLHNTASVSSPPIKNSTERATLMHLQELRRKALCCFLKAENADDRPIHPGKFPRGVASLFAWTKEGPLTEAPGGTTRTTESAGSSPLTGTTWARLFPTGQVECGSSGASVPSKDTLSFEMRPRQSEGVSRYTDTESEAQTRGGEYGASKIPLGQGREYLLSPRERGQRAVEERAERPSATSIEVSPPSMTTSRKWDQRGAWSDSPGLSSKKEELPGTDSWSRQQQEGHPGAIQVSSAQQDYHADTGLQKKEGLLHESSQQLGPHSHIPGHQQLQTPEFEYEADARQAEQAGKMTGMELPHAEYYKMLFSLAQLQNQVLRDQQMHQFLHHQVSMQQAQQADFLLNQQLIQQQLLLEQILQGQLRNHHEQLQAIKQLQETDRIRQEQQQNQEASTQHRDVRLPGTPPLMLPLQELHLLHEMVLQRAADIAASEKTESQFKNNVDEQFSSDAYKPPVAVPLSDATERPADRQTDTAVLEGRFSLSDGTQATTQHQDDNAARSQNSPHVSMPHPSHESSPQISSDPRPSLPPFRSARSPAEQQEESAAPQTAEQSQALQEDRSSHRNQTGKGAEAPPSRAPSESQTNRSFIEAAAKQSNTTRGRDLRVPQRVFDGEAIVTLERGGGSETSEATRIKTRDIPSYQAAILRGATALLAVPPLLGHVVGDDPRRENGRGSQESQDWAWTVLSGTGDDRYVYVHLKLQCVNLICQRVRSESTDQGKHPTPLKNINVDQGGSVAADEENKAEQIWVGFLQEKLKQLKEILIRPVEERVIESLFPEGLDPSLAEILRNRRVLVHLFVSQGFSNASAPFSSPLPASAQLPAPAEFPPADSSKTIRRYSFFVAPRLNAHEVNFAGVLLDRFFLLNQENELLQSTPGPSDEEREADSAQTEDMVLEYLADLFTHAEGQARASVLFLLVSRILAGADRLQSEEQQATPRSLWRTAVRTTLEGLLLPRSTSIPRQLSPQTKDFPAEAFHESTPQPDRSGSLLFEDLEFRPSLSGGRRPEEQREARSPRRLSMTESGEHWLSTQKKERGRRTFEAFQSVWREVLRRELRNLYGPEVDVHLASHQDMNIVIHVSTEQPKYVEVKRDSLLPRSPLFQQSSFFQGLRPYEILVCPAISIQIFLLRRCLLIKIFSSLSTFASSPPQPPLQRLP</sequence>
<feature type="region of interest" description="Disordered" evidence="1">
    <location>
        <begin position="724"/>
        <end position="749"/>
    </location>
</feature>
<evidence type="ECO:0000313" key="3">
    <source>
        <dbReference type="Proteomes" id="UP000221165"/>
    </source>
</evidence>
<feature type="region of interest" description="Disordered" evidence="1">
    <location>
        <begin position="2227"/>
        <end position="2256"/>
    </location>
</feature>
<feature type="compositionally biased region" description="Basic and acidic residues" evidence="1">
    <location>
        <begin position="436"/>
        <end position="467"/>
    </location>
</feature>
<feature type="compositionally biased region" description="Low complexity" evidence="1">
    <location>
        <begin position="71"/>
        <end position="84"/>
    </location>
</feature>
<feature type="compositionally biased region" description="Polar residues" evidence="1">
    <location>
        <begin position="1963"/>
        <end position="1977"/>
    </location>
</feature>
<feature type="compositionally biased region" description="Basic and acidic residues" evidence="1">
    <location>
        <begin position="2246"/>
        <end position="2255"/>
    </location>
</feature>
<gene>
    <name evidence="2" type="ORF">CSUI_005645</name>
</gene>
<dbReference type="PANTHER" id="PTHR34491">
    <property type="entry name" value="A-TYPE INCLUSION PROTEIN, PUTATIVE-RELATED"/>
    <property type="match status" value="1"/>
</dbReference>
<dbReference type="RefSeq" id="XP_067922211.1">
    <property type="nucleotide sequence ID" value="XM_068065815.1"/>
</dbReference>
<feature type="compositionally biased region" description="Basic and acidic residues" evidence="1">
    <location>
        <begin position="511"/>
        <end position="523"/>
    </location>
</feature>
<feature type="region of interest" description="Disordered" evidence="1">
    <location>
        <begin position="2268"/>
        <end position="2367"/>
    </location>
</feature>
<feature type="compositionally biased region" description="Polar residues" evidence="1">
    <location>
        <begin position="1264"/>
        <end position="1276"/>
    </location>
</feature>
<feature type="compositionally biased region" description="Polar residues" evidence="1">
    <location>
        <begin position="830"/>
        <end position="844"/>
    </location>
</feature>
<feature type="region of interest" description="Disordered" evidence="1">
    <location>
        <begin position="257"/>
        <end position="524"/>
    </location>
</feature>
<feature type="region of interest" description="Disordered" evidence="1">
    <location>
        <begin position="2780"/>
        <end position="2815"/>
    </location>
</feature>
<protein>
    <submittedName>
        <fullName evidence="2">Glutamic acid-rich protein</fullName>
    </submittedName>
</protein>
<dbReference type="VEuPathDB" id="ToxoDB:CSUI_005645"/>
<feature type="compositionally biased region" description="Low complexity" evidence="1">
    <location>
        <begin position="652"/>
        <end position="679"/>
    </location>
</feature>
<feature type="region of interest" description="Disordered" evidence="1">
    <location>
        <begin position="1264"/>
        <end position="1306"/>
    </location>
</feature>
<dbReference type="PANTHER" id="PTHR34491:SF74">
    <property type="entry name" value="DUF4456 DOMAIN-CONTAINING PROTEIN"/>
    <property type="match status" value="1"/>
</dbReference>
<feature type="region of interest" description="Disordered" evidence="1">
    <location>
        <begin position="1069"/>
        <end position="1154"/>
    </location>
</feature>